<comment type="caution">
    <text evidence="9">The sequence shown here is derived from an EMBL/GenBank/DDBJ whole genome shotgun (WGS) entry which is preliminary data.</text>
</comment>
<feature type="transmembrane region" description="Helical" evidence="8">
    <location>
        <begin position="231"/>
        <end position="257"/>
    </location>
</feature>
<dbReference type="GO" id="GO:0005886">
    <property type="term" value="C:plasma membrane"/>
    <property type="evidence" value="ECO:0007669"/>
    <property type="project" value="UniProtKB-SubCell"/>
</dbReference>
<dbReference type="EMBL" id="JAEACQ010000241">
    <property type="protein sequence ID" value="MBL7630018.1"/>
    <property type="molecule type" value="Genomic_DNA"/>
</dbReference>
<gene>
    <name evidence="9" type="ORF">I7412_23185</name>
</gene>
<dbReference type="RefSeq" id="WP_203004706.1">
    <property type="nucleotide sequence ID" value="NZ_JADWYW010000321.1"/>
</dbReference>
<dbReference type="Gene3D" id="1.10.3470.10">
    <property type="entry name" value="ABC transporter involved in vitamin B12 uptake, BtuC"/>
    <property type="match status" value="1"/>
</dbReference>
<dbReference type="GO" id="GO:0022857">
    <property type="term" value="F:transmembrane transporter activity"/>
    <property type="evidence" value="ECO:0007669"/>
    <property type="project" value="InterPro"/>
</dbReference>
<dbReference type="GO" id="GO:0033214">
    <property type="term" value="P:siderophore-iron import into cell"/>
    <property type="evidence" value="ECO:0007669"/>
    <property type="project" value="TreeGrafter"/>
</dbReference>
<keyword evidence="5 8" id="KW-0812">Transmembrane</keyword>
<feature type="transmembrane region" description="Helical" evidence="8">
    <location>
        <begin position="300"/>
        <end position="316"/>
    </location>
</feature>
<feature type="transmembrane region" description="Helical" evidence="8">
    <location>
        <begin position="50"/>
        <end position="70"/>
    </location>
</feature>
<evidence type="ECO:0000256" key="2">
    <source>
        <dbReference type="ARBA" id="ARBA00007935"/>
    </source>
</evidence>
<evidence type="ECO:0000256" key="1">
    <source>
        <dbReference type="ARBA" id="ARBA00004651"/>
    </source>
</evidence>
<dbReference type="PANTHER" id="PTHR30472">
    <property type="entry name" value="FERRIC ENTEROBACTIN TRANSPORT SYSTEM PERMEASE PROTEIN"/>
    <property type="match status" value="1"/>
</dbReference>
<comment type="subcellular location">
    <subcellularLocation>
        <location evidence="1">Cell membrane</location>
        <topology evidence="1">Multi-pass membrane protein</topology>
    </subcellularLocation>
</comment>
<evidence type="ECO:0000256" key="5">
    <source>
        <dbReference type="ARBA" id="ARBA00022692"/>
    </source>
</evidence>
<dbReference type="Pfam" id="PF01032">
    <property type="entry name" value="FecCD"/>
    <property type="match status" value="1"/>
</dbReference>
<feature type="transmembrane region" description="Helical" evidence="8">
    <location>
        <begin position="82"/>
        <end position="103"/>
    </location>
</feature>
<accession>A0A937RDB7</accession>
<dbReference type="AlphaFoldDB" id="A0A937RDB7"/>
<feature type="transmembrane region" description="Helical" evidence="8">
    <location>
        <begin position="109"/>
        <end position="128"/>
    </location>
</feature>
<feature type="transmembrane region" description="Helical" evidence="8">
    <location>
        <begin position="269"/>
        <end position="288"/>
    </location>
</feature>
<name>A0A937RDB7_9ACTN</name>
<keyword evidence="7 8" id="KW-0472">Membrane</keyword>
<proteinExistence type="inferred from homology"/>
<evidence type="ECO:0000313" key="9">
    <source>
        <dbReference type="EMBL" id="MBL7630018.1"/>
    </source>
</evidence>
<dbReference type="PANTHER" id="PTHR30472:SF1">
    <property type="entry name" value="FE(3+) DICITRATE TRANSPORT SYSTEM PERMEASE PROTEIN FECC-RELATED"/>
    <property type="match status" value="1"/>
</dbReference>
<comment type="similarity">
    <text evidence="2">Belongs to the binding-protein-dependent transport system permease family. FecCD subfamily.</text>
</comment>
<evidence type="ECO:0000313" key="10">
    <source>
        <dbReference type="Proteomes" id="UP000604475"/>
    </source>
</evidence>
<keyword evidence="10" id="KW-1185">Reference proteome</keyword>
<dbReference type="Proteomes" id="UP000604475">
    <property type="component" value="Unassembled WGS sequence"/>
</dbReference>
<evidence type="ECO:0000256" key="3">
    <source>
        <dbReference type="ARBA" id="ARBA00022448"/>
    </source>
</evidence>
<feature type="transmembrane region" description="Helical" evidence="8">
    <location>
        <begin position="184"/>
        <end position="203"/>
    </location>
</feature>
<keyword evidence="3" id="KW-0813">Transport</keyword>
<organism evidence="9 10">
    <name type="scientific">Frankia nepalensis</name>
    <dbReference type="NCBI Taxonomy" id="1836974"/>
    <lineage>
        <taxon>Bacteria</taxon>
        <taxon>Bacillati</taxon>
        <taxon>Actinomycetota</taxon>
        <taxon>Actinomycetes</taxon>
        <taxon>Frankiales</taxon>
        <taxon>Frankiaceae</taxon>
        <taxon>Frankia</taxon>
    </lineage>
</organism>
<dbReference type="CDD" id="cd06550">
    <property type="entry name" value="TM_ABC_iron-siderophores_like"/>
    <property type="match status" value="1"/>
</dbReference>
<evidence type="ECO:0000256" key="7">
    <source>
        <dbReference type="ARBA" id="ARBA00023136"/>
    </source>
</evidence>
<protein>
    <submittedName>
        <fullName evidence="9">Iron chelate uptake ABC transporter family permease subunit</fullName>
    </submittedName>
</protein>
<dbReference type="InterPro" id="IPR000522">
    <property type="entry name" value="ABC_transptr_permease_BtuC"/>
</dbReference>
<feature type="transmembrane region" description="Helical" evidence="8">
    <location>
        <begin position="140"/>
        <end position="161"/>
    </location>
</feature>
<dbReference type="FunFam" id="1.10.3470.10:FF:000001">
    <property type="entry name" value="Vitamin B12 ABC transporter permease BtuC"/>
    <property type="match status" value="1"/>
</dbReference>
<evidence type="ECO:0000256" key="8">
    <source>
        <dbReference type="SAM" id="Phobius"/>
    </source>
</evidence>
<keyword evidence="4" id="KW-1003">Cell membrane</keyword>
<evidence type="ECO:0000256" key="6">
    <source>
        <dbReference type="ARBA" id="ARBA00022989"/>
    </source>
</evidence>
<dbReference type="SUPFAM" id="SSF81345">
    <property type="entry name" value="ABC transporter involved in vitamin B12 uptake, BtuC"/>
    <property type="match status" value="1"/>
</dbReference>
<evidence type="ECO:0000256" key="4">
    <source>
        <dbReference type="ARBA" id="ARBA00022475"/>
    </source>
</evidence>
<reference evidence="9" key="1">
    <citation type="submission" date="2020-12" db="EMBL/GenBank/DDBJ databases">
        <title>Genomic characterization of non-nitrogen-fixing Frankia strains.</title>
        <authorList>
            <person name="Carlos-Shanley C."/>
            <person name="Guerra T."/>
            <person name="Hahn D."/>
        </authorList>
    </citation>
    <scope>NUCLEOTIDE SEQUENCE</scope>
    <source>
        <strain evidence="9">CN6</strain>
    </source>
</reference>
<keyword evidence="6 8" id="KW-1133">Transmembrane helix</keyword>
<sequence length="325" mass="33119">MLVATVLALAFLCLLSIAYGTRSIPLGDVARALVDRGDGEVDAIVWDVRIPRTALGLLAGAALGLAGAVMQGLTRNPLADPGLLGVSAGAGFATVVAVAFLGVSSLYGYIWFTFAGALVASVVVYLLGGTGGGGSTPAKLALAGVALTALLNSLSSGIVLVDAEALDRYRFWAVGSLAGQDADVLWQVLPFFLVGVGLALGLAPAMNSLMLGDDVAAALGRRPRLTRVTGAVAVTLLTGAAVAVAGPIVFIGLLVPHVARLLVGPDNRWLLPFSMTLAPCLLLGADVLGRVVARPQEVQVGVIAAALGAPFFIVLIRRRRLAELS</sequence>
<dbReference type="InterPro" id="IPR037294">
    <property type="entry name" value="ABC_BtuC-like"/>
</dbReference>